<dbReference type="InterPro" id="IPR008979">
    <property type="entry name" value="Galactose-bd-like_sf"/>
</dbReference>
<keyword evidence="6" id="KW-0325">Glycoprotein</keyword>
<dbReference type="EC" id="3.2.1.23" evidence="3"/>
<dbReference type="InterPro" id="IPR031330">
    <property type="entry name" value="Gly_Hdrlase_35_cat"/>
</dbReference>
<comment type="similarity">
    <text evidence="2 8">Belongs to the glycosyl hydrolase 35 family.</text>
</comment>
<reference evidence="12" key="1">
    <citation type="submission" date="2021-01" db="EMBL/GenBank/DDBJ databases">
        <title>Whole genome shotgun sequence of Actinoplanes nipponensis NBRC 14063.</title>
        <authorList>
            <person name="Komaki H."/>
            <person name="Tamura T."/>
        </authorList>
    </citation>
    <scope>NUCLEOTIDE SEQUENCE</scope>
    <source>
        <strain evidence="12">NBRC 14063</strain>
    </source>
</reference>
<dbReference type="GO" id="GO:0004565">
    <property type="term" value="F:beta-galactosidase activity"/>
    <property type="evidence" value="ECO:0007669"/>
    <property type="project" value="UniProtKB-EC"/>
</dbReference>
<dbReference type="RefSeq" id="WP_203768261.1">
    <property type="nucleotide sequence ID" value="NZ_BAAAYJ010000052.1"/>
</dbReference>
<dbReference type="InterPro" id="IPR006311">
    <property type="entry name" value="TAT_signal"/>
</dbReference>
<accession>A0A919JGI2</accession>
<dbReference type="PROSITE" id="PS51318">
    <property type="entry name" value="TAT"/>
    <property type="match status" value="1"/>
</dbReference>
<evidence type="ECO:0000313" key="13">
    <source>
        <dbReference type="Proteomes" id="UP000647172"/>
    </source>
</evidence>
<dbReference type="InterPro" id="IPR037110">
    <property type="entry name" value="Betagal_dom2_sf"/>
</dbReference>
<feature type="chain" id="PRO_5036880365" description="beta-galactosidase" evidence="10">
    <location>
        <begin position="32"/>
        <end position="996"/>
    </location>
</feature>
<dbReference type="InterPro" id="IPR025300">
    <property type="entry name" value="BetaGal_jelly_roll_dom"/>
</dbReference>
<dbReference type="InterPro" id="IPR036833">
    <property type="entry name" value="BetaGal_dom3_sf"/>
</dbReference>
<evidence type="ECO:0000256" key="10">
    <source>
        <dbReference type="SAM" id="SignalP"/>
    </source>
</evidence>
<dbReference type="PANTHER" id="PTHR23421">
    <property type="entry name" value="BETA-GALACTOSIDASE RELATED"/>
    <property type="match status" value="1"/>
</dbReference>
<evidence type="ECO:0000256" key="6">
    <source>
        <dbReference type="ARBA" id="ARBA00023180"/>
    </source>
</evidence>
<dbReference type="SUPFAM" id="SSF51445">
    <property type="entry name" value="(Trans)glycosidases"/>
    <property type="match status" value="1"/>
</dbReference>
<evidence type="ECO:0000256" key="5">
    <source>
        <dbReference type="ARBA" id="ARBA00022801"/>
    </source>
</evidence>
<feature type="signal peptide" evidence="10">
    <location>
        <begin position="1"/>
        <end position="31"/>
    </location>
</feature>
<evidence type="ECO:0000259" key="11">
    <source>
        <dbReference type="SMART" id="SM01029"/>
    </source>
</evidence>
<dbReference type="InterPro" id="IPR025972">
    <property type="entry name" value="BetaGal_dom3"/>
</dbReference>
<dbReference type="InterPro" id="IPR018954">
    <property type="entry name" value="Betagal_dom2"/>
</dbReference>
<evidence type="ECO:0000256" key="3">
    <source>
        <dbReference type="ARBA" id="ARBA00012756"/>
    </source>
</evidence>
<dbReference type="SUPFAM" id="SSF49785">
    <property type="entry name" value="Galactose-binding domain-like"/>
    <property type="match status" value="2"/>
</dbReference>
<keyword evidence="7" id="KW-0326">Glycosidase</keyword>
<name>A0A919JGI2_9ACTN</name>
<evidence type="ECO:0000256" key="7">
    <source>
        <dbReference type="ARBA" id="ARBA00023295"/>
    </source>
</evidence>
<dbReference type="Gene3D" id="3.20.20.80">
    <property type="entry name" value="Glycosidases"/>
    <property type="match status" value="1"/>
</dbReference>
<comment type="caution">
    <text evidence="12">The sequence shown here is derived from an EMBL/GenBank/DDBJ whole genome shotgun (WGS) entry which is preliminary data.</text>
</comment>
<gene>
    <name evidence="12" type="primary">lacZ</name>
    <name evidence="12" type="ORF">Ani05nite_26160</name>
</gene>
<dbReference type="PRINTS" id="PR00742">
    <property type="entry name" value="GLHYDRLASE35"/>
</dbReference>
<evidence type="ECO:0000256" key="9">
    <source>
        <dbReference type="SAM" id="MobiDB-lite"/>
    </source>
</evidence>
<evidence type="ECO:0000256" key="1">
    <source>
        <dbReference type="ARBA" id="ARBA00001412"/>
    </source>
</evidence>
<organism evidence="12 13">
    <name type="scientific">Actinoplanes nipponensis</name>
    <dbReference type="NCBI Taxonomy" id="135950"/>
    <lineage>
        <taxon>Bacteria</taxon>
        <taxon>Bacillati</taxon>
        <taxon>Actinomycetota</taxon>
        <taxon>Actinomycetes</taxon>
        <taxon>Micromonosporales</taxon>
        <taxon>Micromonosporaceae</taxon>
        <taxon>Actinoplanes</taxon>
    </lineage>
</organism>
<keyword evidence="13" id="KW-1185">Reference proteome</keyword>
<dbReference type="Pfam" id="PF13364">
    <property type="entry name" value="BetaGal_ABD2"/>
    <property type="match status" value="2"/>
</dbReference>
<protein>
    <recommendedName>
        <fullName evidence="3">beta-galactosidase</fullName>
        <ecNumber evidence="3">3.2.1.23</ecNumber>
    </recommendedName>
</protein>
<proteinExistence type="inferred from homology"/>
<dbReference type="Gene3D" id="2.60.390.10">
    <property type="entry name" value="Beta-galactosidase, domain 3"/>
    <property type="match status" value="1"/>
</dbReference>
<dbReference type="SUPFAM" id="SSF117100">
    <property type="entry name" value="Beta-galactosidase LacA, domain 3"/>
    <property type="match status" value="1"/>
</dbReference>
<evidence type="ECO:0000313" key="12">
    <source>
        <dbReference type="EMBL" id="GIE49082.1"/>
    </source>
</evidence>
<evidence type="ECO:0000256" key="8">
    <source>
        <dbReference type="RuleBase" id="RU003679"/>
    </source>
</evidence>
<keyword evidence="5" id="KW-0378">Hydrolase</keyword>
<dbReference type="EMBL" id="BOMQ01000030">
    <property type="protein sequence ID" value="GIE49082.1"/>
    <property type="molecule type" value="Genomic_DNA"/>
</dbReference>
<dbReference type="Gene3D" id="2.102.20.10">
    <property type="entry name" value="Beta-galactosidase, domain 2"/>
    <property type="match status" value="1"/>
</dbReference>
<dbReference type="InterPro" id="IPR017853">
    <property type="entry name" value="GH"/>
</dbReference>
<dbReference type="Pfam" id="PF13363">
    <property type="entry name" value="BetaGal_dom3"/>
    <property type="match status" value="1"/>
</dbReference>
<sequence>MTHPQRRRLALAVTALLAAGAALLPAGPAPAVPPRPATAHTIGYDRYSLTIDGRRTFVWSGEFHPFRLPSPGLWRDVLQKMKATGYNAVSVYFDWGYHSPRPGVYDFTGVRDMDRLLSLAAEVGLYVIARPGPYINAEVDAGGYPGWLTTQSGRARTAAPDHLAAAGEWLGAIDAVIRRHQLTDGAGPVILYQIENELAATGDTQREYLTFLRDRVRADGITVPIFHNDKGREGRWVPAGSGVPGTVEGPVDLYAFDGYPGGTCRADATPGAPNAAPDWGIHGPGGARGGASASPDTPGFTAEFGGGWFDYWGSNGTYPCTAVRQGPGYERVFYGTTIANRLSIQNFYMTFGGTSWGWLPAPVVYSSYDYGAAISEARQLRPKALAMKQLGYFVQSVEPLTAVDAGEPVVASSAAVKIYHNVNAGTGTHFYHAMHNPSNATTNDTFRFAVRTADGSYTVPQAGELRLNGQDAKILVAGYDVRGQRLVYSTSEITTHAAFGAGGLLALHGRDGEDGETVLRYASAPTVTVTGDAAVATAYDAATGDLRLDYAHTGLAQVRITGGGRPPLLLLIAADSVADTMWRLDTAAGPVLVRGPALARTAAVRGRTLRLTGDTAAASDLEVWAPPAVRAVTWNGVAVRTRAGRAGSRLAVAALPGPRPLALPDLSARPWRYAGESPEQAPDFDDSAWAVADRTTTNSTTRPPAGQPVLTADDYGFHHGDVWYRGRFTGAAPETIALTYGGGGAGMVQAWLDGVYLGQHVLPTGVAAPPTTGTATFAVPPAQRADGDHVLSVMVRNNGHNQDGGVNDAHKEGRGLIAAATSLPTTWRIQGNAGGELLADTARGPLNNGGLYGERTGWHLPGFPDRGWSTRTVPDTAATPGTSWYRTSFTLAVPRGHDASLGLTIGDPAVPRSGGHYRALIFLNGWNVGQYVADVGPQHTFVLPEGLLNPRGGNTLALAVTSDGGAGDTLERVRLTDLGTVRGGVPVAPVRAPGHR</sequence>
<dbReference type="Pfam" id="PF10435">
    <property type="entry name" value="BetaGal_dom2"/>
    <property type="match status" value="1"/>
</dbReference>
<dbReference type="Gene3D" id="2.60.120.260">
    <property type="entry name" value="Galactose-binding domain-like"/>
    <property type="match status" value="2"/>
</dbReference>
<evidence type="ECO:0000256" key="4">
    <source>
        <dbReference type="ARBA" id="ARBA00022729"/>
    </source>
</evidence>
<feature type="domain" description="Beta-galactosidase" evidence="11">
    <location>
        <begin position="399"/>
        <end position="580"/>
    </location>
</feature>
<dbReference type="GO" id="GO:0005975">
    <property type="term" value="P:carbohydrate metabolic process"/>
    <property type="evidence" value="ECO:0007669"/>
    <property type="project" value="InterPro"/>
</dbReference>
<feature type="region of interest" description="Disordered" evidence="9">
    <location>
        <begin position="270"/>
        <end position="294"/>
    </location>
</feature>
<dbReference type="SUPFAM" id="SSF51011">
    <property type="entry name" value="Glycosyl hydrolase domain"/>
    <property type="match status" value="1"/>
</dbReference>
<dbReference type="AlphaFoldDB" id="A0A919JGI2"/>
<dbReference type="Pfam" id="PF01301">
    <property type="entry name" value="Glyco_hydro_35"/>
    <property type="match status" value="1"/>
</dbReference>
<keyword evidence="4 10" id="KW-0732">Signal</keyword>
<dbReference type="SMART" id="SM01029">
    <property type="entry name" value="BetaGal_dom2"/>
    <property type="match status" value="1"/>
</dbReference>
<dbReference type="Proteomes" id="UP000647172">
    <property type="component" value="Unassembled WGS sequence"/>
</dbReference>
<dbReference type="InterPro" id="IPR001944">
    <property type="entry name" value="Glycoside_Hdrlase_35"/>
</dbReference>
<evidence type="ECO:0000256" key="2">
    <source>
        <dbReference type="ARBA" id="ARBA00009809"/>
    </source>
</evidence>
<comment type="catalytic activity">
    <reaction evidence="1">
        <text>Hydrolysis of terminal non-reducing beta-D-galactose residues in beta-D-galactosides.</text>
        <dbReference type="EC" id="3.2.1.23"/>
    </reaction>
</comment>